<feature type="transmembrane region" description="Helical" evidence="1">
    <location>
        <begin position="114"/>
        <end position="138"/>
    </location>
</feature>
<dbReference type="PANTHER" id="PTHR37308">
    <property type="entry name" value="INTEGRAL MEMBRANE PROTEIN"/>
    <property type="match status" value="1"/>
</dbReference>
<feature type="transmembrane region" description="Helical" evidence="1">
    <location>
        <begin position="187"/>
        <end position="209"/>
    </location>
</feature>
<feature type="transmembrane region" description="Helical" evidence="1">
    <location>
        <begin position="52"/>
        <end position="72"/>
    </location>
</feature>
<feature type="transmembrane region" description="Helical" evidence="1">
    <location>
        <begin position="150"/>
        <end position="181"/>
    </location>
</feature>
<reference evidence="3" key="1">
    <citation type="journal article" date="2019" name="Int. J. Syst. Evol. Microbiol.">
        <title>The Global Catalogue of Microorganisms (GCM) 10K type strain sequencing project: providing services to taxonomists for standard genome sequencing and annotation.</title>
        <authorList>
            <consortium name="The Broad Institute Genomics Platform"/>
            <consortium name="The Broad Institute Genome Sequencing Center for Infectious Disease"/>
            <person name="Wu L."/>
            <person name="Ma J."/>
        </authorList>
    </citation>
    <scope>NUCLEOTIDE SEQUENCE [LARGE SCALE GENOMIC DNA]</scope>
    <source>
        <strain evidence="3">CGMCC 1.7693</strain>
    </source>
</reference>
<evidence type="ECO:0000313" key="2">
    <source>
        <dbReference type="EMBL" id="GGP16869.1"/>
    </source>
</evidence>
<proteinExistence type="predicted"/>
<dbReference type="InterPro" id="IPR007163">
    <property type="entry name" value="VCA0040-like"/>
</dbReference>
<evidence type="ECO:0000256" key="1">
    <source>
        <dbReference type="SAM" id="Phobius"/>
    </source>
</evidence>
<feature type="transmembrane region" description="Helical" evidence="1">
    <location>
        <begin position="79"/>
        <end position="99"/>
    </location>
</feature>
<name>A0ABQ2P2W2_9BACI</name>
<feature type="transmembrane region" description="Helical" evidence="1">
    <location>
        <begin position="254"/>
        <end position="273"/>
    </location>
</feature>
<keyword evidence="1" id="KW-0812">Transmembrane</keyword>
<keyword evidence="1" id="KW-1133">Transmembrane helix</keyword>
<dbReference type="Proteomes" id="UP000641206">
    <property type="component" value="Unassembled WGS sequence"/>
</dbReference>
<feature type="transmembrane region" description="Helical" evidence="1">
    <location>
        <begin position="221"/>
        <end position="242"/>
    </location>
</feature>
<dbReference type="Pfam" id="PF04018">
    <property type="entry name" value="VCA0040-like"/>
    <property type="match status" value="1"/>
</dbReference>
<feature type="transmembrane region" description="Helical" evidence="1">
    <location>
        <begin position="12"/>
        <end position="32"/>
    </location>
</feature>
<organism evidence="2 3">
    <name type="scientific">Oceanobacillus neutriphilus</name>
    <dbReference type="NCBI Taxonomy" id="531815"/>
    <lineage>
        <taxon>Bacteria</taxon>
        <taxon>Bacillati</taxon>
        <taxon>Bacillota</taxon>
        <taxon>Bacilli</taxon>
        <taxon>Bacillales</taxon>
        <taxon>Bacillaceae</taxon>
        <taxon>Oceanobacillus</taxon>
    </lineage>
</organism>
<sequence length="278" mass="30410">MFRTIIQGMFVGITETVPGVSGSTIAMVLGIYERLVNSLSMLTTKDRKKALPFLFTFGIGMCCGFLAFIFVIRYFLDNFYLQTLFFFIGIIAGFLPYIWKDAVSTTKSGFIKKLYFIMLASLSFVIIIVMIQFFSGMGNVDINNLSFLNYVYLIVSGFFASTALVLPGISGALILTIMGIYEIAVDGLLGLNIPIIFAIGSGVLLGVLITSRAVKYLLTNYISGTYSAMIGLVGGSIFAILSNLTADFYTELNVAIFITFISGAALVVFLNIYKNRNA</sequence>
<comment type="caution">
    <text evidence="2">The sequence shown here is derived from an EMBL/GenBank/DDBJ whole genome shotgun (WGS) entry which is preliminary data.</text>
</comment>
<dbReference type="RefSeq" id="WP_188738403.1">
    <property type="nucleotide sequence ID" value="NZ_BMLW01000023.1"/>
</dbReference>
<accession>A0ABQ2P2W2</accession>
<keyword evidence="3" id="KW-1185">Reference proteome</keyword>
<keyword evidence="1" id="KW-0472">Membrane</keyword>
<gene>
    <name evidence="2" type="ORF">GCM10011346_50550</name>
</gene>
<protein>
    <submittedName>
        <fullName evidence="2">DUF368 domain-containing protein</fullName>
    </submittedName>
</protein>
<dbReference type="PANTHER" id="PTHR37308:SF1">
    <property type="entry name" value="POLYPRENYL-PHOSPHATE TRANSPORTER"/>
    <property type="match status" value="1"/>
</dbReference>
<dbReference type="EMBL" id="BMLW01000023">
    <property type="protein sequence ID" value="GGP16869.1"/>
    <property type="molecule type" value="Genomic_DNA"/>
</dbReference>
<evidence type="ECO:0000313" key="3">
    <source>
        <dbReference type="Proteomes" id="UP000641206"/>
    </source>
</evidence>